<organism evidence="4 5">
    <name type="scientific">Scylla paramamosain</name>
    <name type="common">Mud crab</name>
    <dbReference type="NCBI Taxonomy" id="85552"/>
    <lineage>
        <taxon>Eukaryota</taxon>
        <taxon>Metazoa</taxon>
        <taxon>Ecdysozoa</taxon>
        <taxon>Arthropoda</taxon>
        <taxon>Crustacea</taxon>
        <taxon>Multicrustacea</taxon>
        <taxon>Malacostraca</taxon>
        <taxon>Eumalacostraca</taxon>
        <taxon>Eucarida</taxon>
        <taxon>Decapoda</taxon>
        <taxon>Pleocyemata</taxon>
        <taxon>Brachyura</taxon>
        <taxon>Eubrachyura</taxon>
        <taxon>Portunoidea</taxon>
        <taxon>Portunidae</taxon>
        <taxon>Portuninae</taxon>
        <taxon>Scylla</taxon>
    </lineage>
</organism>
<dbReference type="AlphaFoldDB" id="A0AAW0UIZ3"/>
<dbReference type="PANTHER" id="PTHR31809:SF0">
    <property type="entry name" value="BUD13 HOMOLOG"/>
    <property type="match status" value="1"/>
</dbReference>
<evidence type="ECO:0000313" key="4">
    <source>
        <dbReference type="EMBL" id="KAK8399624.1"/>
    </source>
</evidence>
<dbReference type="GO" id="GO:0003723">
    <property type="term" value="F:RNA binding"/>
    <property type="evidence" value="ECO:0007669"/>
    <property type="project" value="TreeGrafter"/>
</dbReference>
<comment type="caution">
    <text evidence="4">The sequence shown here is derived from an EMBL/GenBank/DDBJ whole genome shotgun (WGS) entry which is preliminary data.</text>
</comment>
<evidence type="ECO:0000313" key="5">
    <source>
        <dbReference type="Proteomes" id="UP001487740"/>
    </source>
</evidence>
<sequence length="713" mass="80966">MSSGGAMSQKEYLKKYLSGSDADKKKKKKKKKEKVSSHNKGMRIIEDSVDFKTVPYGYKEEDDNPTIAEVTYENEKLKIMEEFEANKKWKKMVDKSGEGSWPQSNQEGKDSPRRAGLDSPSPPRWGKNDSVPQRRVRHDSDSTPPRRAKNDSSPPRRTRHDSSDSDESPPRRSRYSGTPPHKAKHDSDSSPPGRRHDSESPPKKPDSSPPRRMHHDSQSPPRRTRHDSGTPPWKMRQGSTTPPLDKKADTLKKTHIRNPSPPPARMRKDSDSSLSDDGKKIVSQPSDLPQRQRRHDSSSTSPPPQRIRHDSDNSQPRRHDASRSSSNISSKKSKQNSNSREQDYSDASNSDSSDSMPGKHISVYSPPPRKSGKDAKLGPPKRKPQEVKASGAPGLHTSPRRKLYDGDLSPPRRKRHDSDSSPPRKKKLGSSSSPPKRYDSDASPPRQKRRDSDLSPQRKRHDSDSSPPRKKRLASDSSPPRQKRYDSDASPTHQKRHDSDSSPVRKKRHSDSDSSPPRARKGKPGLASPPRRKGGDSQPDGGQMRPERKMTTQEFLSARKHGRLKKDTPEDLARKEREAVLQQQAEEKHQQWKHGVKQVQDYKKKVASDLHEMGKAFTRTADDADMNAHLKSIARKEDPMLEYMMKKEAKANNKVSVKPVFKGSFPPNRLDIRPGYRWDGVDRSSGFEKRWFEHQNNKRAHNEDAYKWSVSDM</sequence>
<name>A0AAW0UIZ3_SCYPA</name>
<reference evidence="4 5" key="1">
    <citation type="submission" date="2023-03" db="EMBL/GenBank/DDBJ databases">
        <title>High-quality genome of Scylla paramamosain provides insights in environmental adaptation.</title>
        <authorList>
            <person name="Zhang L."/>
        </authorList>
    </citation>
    <scope>NUCLEOTIDE SEQUENCE [LARGE SCALE GENOMIC DNA]</scope>
    <source>
        <strain evidence="4">LZ_2023a</strain>
        <tissue evidence="4">Muscle</tissue>
    </source>
</reference>
<dbReference type="Pfam" id="PF09736">
    <property type="entry name" value="Bud13"/>
    <property type="match status" value="1"/>
</dbReference>
<feature type="compositionally biased region" description="Basic and acidic residues" evidence="3">
    <location>
        <begin position="565"/>
        <end position="590"/>
    </location>
</feature>
<evidence type="ECO:0000256" key="3">
    <source>
        <dbReference type="SAM" id="MobiDB-lite"/>
    </source>
</evidence>
<dbReference type="GO" id="GO:0005684">
    <property type="term" value="C:U2-type spliceosomal complex"/>
    <property type="evidence" value="ECO:0007669"/>
    <property type="project" value="TreeGrafter"/>
</dbReference>
<dbReference type="InterPro" id="IPR051112">
    <property type="entry name" value="CWC26_splicing_factor"/>
</dbReference>
<dbReference type="GO" id="GO:0000398">
    <property type="term" value="P:mRNA splicing, via spliceosome"/>
    <property type="evidence" value="ECO:0007669"/>
    <property type="project" value="TreeGrafter"/>
</dbReference>
<feature type="region of interest" description="Disordered" evidence="3">
    <location>
        <begin position="89"/>
        <end position="598"/>
    </location>
</feature>
<feature type="region of interest" description="Disordered" evidence="3">
    <location>
        <begin position="15"/>
        <end position="45"/>
    </location>
</feature>
<evidence type="ECO:0000256" key="2">
    <source>
        <dbReference type="ARBA" id="ARBA00014454"/>
    </source>
</evidence>
<gene>
    <name evidence="4" type="ORF">O3P69_003585</name>
</gene>
<dbReference type="GO" id="GO:0070274">
    <property type="term" value="C:RES complex"/>
    <property type="evidence" value="ECO:0007669"/>
    <property type="project" value="TreeGrafter"/>
</dbReference>
<accession>A0AAW0UIZ3</accession>
<proteinExistence type="inferred from homology"/>
<dbReference type="InterPro" id="IPR018609">
    <property type="entry name" value="Bud13"/>
</dbReference>
<feature type="compositionally biased region" description="Low complexity" evidence="3">
    <location>
        <begin position="323"/>
        <end position="355"/>
    </location>
</feature>
<feature type="compositionally biased region" description="Basic and acidic residues" evidence="3">
    <location>
        <begin position="266"/>
        <end position="280"/>
    </location>
</feature>
<dbReference type="PANTHER" id="PTHR31809">
    <property type="entry name" value="BUD13 HOMOLOG"/>
    <property type="match status" value="1"/>
</dbReference>
<dbReference type="EMBL" id="JARAKH010000011">
    <property type="protein sequence ID" value="KAK8399624.1"/>
    <property type="molecule type" value="Genomic_DNA"/>
</dbReference>
<dbReference type="Proteomes" id="UP001487740">
    <property type="component" value="Unassembled WGS sequence"/>
</dbReference>
<feature type="compositionally biased region" description="Basic and acidic residues" evidence="3">
    <location>
        <begin position="307"/>
        <end position="322"/>
    </location>
</feature>
<keyword evidence="5" id="KW-1185">Reference proteome</keyword>
<protein>
    <recommendedName>
        <fullName evidence="2">BUD13 homolog</fullName>
    </recommendedName>
</protein>
<feature type="compositionally biased region" description="Basic and acidic residues" evidence="3">
    <location>
        <begin position="194"/>
        <end position="206"/>
    </location>
</feature>
<feature type="compositionally biased region" description="Basic and acidic residues" evidence="3">
    <location>
        <begin position="107"/>
        <end position="116"/>
    </location>
</feature>
<evidence type="ECO:0000256" key="1">
    <source>
        <dbReference type="ARBA" id="ARBA00011069"/>
    </source>
</evidence>
<comment type="similarity">
    <text evidence="1">Belongs to the CWC26 family.</text>
</comment>